<dbReference type="Pfam" id="PF14361">
    <property type="entry name" value="RsbRD_N"/>
    <property type="match status" value="1"/>
</dbReference>
<dbReference type="Gene3D" id="1.10.10.2840">
    <property type="entry name" value="PucR C-terminal helix-turn-helix domain"/>
    <property type="match status" value="1"/>
</dbReference>
<dbReference type="InterPro" id="IPR051448">
    <property type="entry name" value="CdaR-like_regulators"/>
</dbReference>
<evidence type="ECO:0000313" key="6">
    <source>
        <dbReference type="Proteomes" id="UP000069620"/>
    </source>
</evidence>
<accession>A0A100VUW5</accession>
<dbReference type="Pfam" id="PF13556">
    <property type="entry name" value="HTH_30"/>
    <property type="match status" value="1"/>
</dbReference>
<comment type="caution">
    <text evidence="5">The sequence shown here is derived from an EMBL/GenBank/DDBJ whole genome shotgun (WGS) entry which is preliminary data.</text>
</comment>
<evidence type="ECO:0000259" key="2">
    <source>
        <dbReference type="Pfam" id="PF13556"/>
    </source>
</evidence>
<organism evidence="5 6">
    <name type="scientific">Mycolicibacterium brisbanense</name>
    <dbReference type="NCBI Taxonomy" id="146020"/>
    <lineage>
        <taxon>Bacteria</taxon>
        <taxon>Bacillati</taxon>
        <taxon>Actinomycetota</taxon>
        <taxon>Actinomycetes</taxon>
        <taxon>Mycobacteriales</taxon>
        <taxon>Mycobacteriaceae</taxon>
        <taxon>Mycolicibacterium</taxon>
    </lineage>
</organism>
<feature type="domain" description="RsbT co-antagonist protein RsbRD N-terminal" evidence="3">
    <location>
        <begin position="26"/>
        <end position="165"/>
    </location>
</feature>
<dbReference type="InterPro" id="IPR041522">
    <property type="entry name" value="CdaR_GGDEF"/>
</dbReference>
<dbReference type="AlphaFoldDB" id="A0A100VUW5"/>
<dbReference type="EMBL" id="BCSX01000007">
    <property type="protein sequence ID" value="GAS86491.1"/>
    <property type="molecule type" value="Genomic_DNA"/>
</dbReference>
<evidence type="ECO:0000259" key="4">
    <source>
        <dbReference type="Pfam" id="PF17853"/>
    </source>
</evidence>
<name>A0A100VUW5_9MYCO</name>
<reference evidence="6" key="2">
    <citation type="submission" date="2016-02" db="EMBL/GenBank/DDBJ databases">
        <title>Draft genome sequence of five rapidly growing Mycobacterium species.</title>
        <authorList>
            <person name="Katahira K."/>
            <person name="Gotou Y."/>
            <person name="Iida K."/>
            <person name="Ogura Y."/>
            <person name="Hayashi T."/>
        </authorList>
    </citation>
    <scope>NUCLEOTIDE SEQUENCE [LARGE SCALE GENOMIC DNA]</scope>
    <source>
        <strain evidence="6">JCM15654</strain>
    </source>
</reference>
<protein>
    <submittedName>
        <fullName evidence="5">Regulatory protein</fullName>
    </submittedName>
</protein>
<dbReference type="InterPro" id="IPR025736">
    <property type="entry name" value="PucR_C-HTH_dom"/>
</dbReference>
<dbReference type="InterPro" id="IPR025751">
    <property type="entry name" value="RsbRD_N_dom"/>
</dbReference>
<dbReference type="RefSeq" id="WP_062827552.1">
    <property type="nucleotide sequence ID" value="NZ_BCSX01000007.1"/>
</dbReference>
<evidence type="ECO:0000256" key="1">
    <source>
        <dbReference type="ARBA" id="ARBA00006754"/>
    </source>
</evidence>
<evidence type="ECO:0000313" key="5">
    <source>
        <dbReference type="EMBL" id="GAS86491.1"/>
    </source>
</evidence>
<sequence length="407" mass="44403">MQKRHPGFTTKVTRELAGATLPDVETLIDRLLSAIFTDNPEWTDYASVPRDDLREGCRDYLTRVLELLSGRIGELDHADEVVGAIARHRAEQGVPLEVMLRTFRLGGRIVWQALLERAEATGVAPNDVLDAGTATWTVIDELSSALSTSYRDSEQERVRHDEQRRNALIEDLLGRRAGDVGFAARVARELELPAKGGYLVIVADVRTDGSPALASPRTALDGLGFRSVWQTKVDTRIGVVALEQRDADAVIARLRPLARGRAAVSPAVSGLAEAGSAYTLALIALSMVAPGATELVSFGDHYPEALLVRSPDLAQRLVTRNLGGVLDRPTRERDVLLETLVVWLEEDRSTANAAVRLHCHRNTVLNRLNRITELIGRPLHGRAAYVELSLALSALELPQIGHSAQSG</sequence>
<reference evidence="6" key="1">
    <citation type="journal article" date="2016" name="Genome Announc.">
        <title>Draft Genome Sequences of Five Rapidly Growing Mycobacterium Species, M. thermoresistibile, M. fortuitum subsp. acetamidolyticum, M. canariasense, M. brisbanense, and M. novocastrense.</title>
        <authorList>
            <person name="Katahira K."/>
            <person name="Ogura Y."/>
            <person name="Gotoh Y."/>
            <person name="Hayashi T."/>
        </authorList>
    </citation>
    <scope>NUCLEOTIDE SEQUENCE [LARGE SCALE GENOMIC DNA]</scope>
    <source>
        <strain evidence="6">JCM15654</strain>
    </source>
</reference>
<feature type="domain" description="PucR C-terminal helix-turn-helix" evidence="2">
    <location>
        <begin position="336"/>
        <end position="393"/>
    </location>
</feature>
<dbReference type="STRING" id="146020.RMCB_0587"/>
<dbReference type="Pfam" id="PF17853">
    <property type="entry name" value="GGDEF_2"/>
    <property type="match status" value="1"/>
</dbReference>
<comment type="similarity">
    <text evidence="1">Belongs to the CdaR family.</text>
</comment>
<dbReference type="Proteomes" id="UP000069620">
    <property type="component" value="Unassembled WGS sequence"/>
</dbReference>
<dbReference type="PANTHER" id="PTHR33744:SF1">
    <property type="entry name" value="DNA-BINDING TRANSCRIPTIONAL ACTIVATOR ADER"/>
    <property type="match status" value="1"/>
</dbReference>
<keyword evidence="6" id="KW-1185">Reference proteome</keyword>
<dbReference type="PANTHER" id="PTHR33744">
    <property type="entry name" value="CARBOHYDRATE DIACID REGULATOR"/>
    <property type="match status" value="1"/>
</dbReference>
<dbReference type="InterPro" id="IPR042070">
    <property type="entry name" value="PucR_C-HTH_sf"/>
</dbReference>
<evidence type="ECO:0000259" key="3">
    <source>
        <dbReference type="Pfam" id="PF14361"/>
    </source>
</evidence>
<gene>
    <name evidence="5" type="ORF">RMCB_0587</name>
</gene>
<feature type="domain" description="CdaR GGDEF-like" evidence="4">
    <location>
        <begin position="182"/>
        <end position="287"/>
    </location>
</feature>
<proteinExistence type="inferred from homology"/>
<dbReference type="OrthoDB" id="33973at2"/>